<comment type="similarity">
    <text evidence="7">Belongs to the AP2/ERF transcription factor family. ERF subfamily.</text>
</comment>
<reference evidence="10 11" key="1">
    <citation type="submission" date="2024-01" db="EMBL/GenBank/DDBJ databases">
        <title>The genomes of 5 underutilized Papilionoideae crops provide insights into root nodulation and disease resistanc.</title>
        <authorList>
            <person name="Jiang F."/>
        </authorList>
    </citation>
    <scope>NUCLEOTIDE SEQUENCE [LARGE SCALE GENOMIC DNA]</scope>
    <source>
        <strain evidence="10">LVBAO_FW01</strain>
        <tissue evidence="10">Leaves</tissue>
    </source>
</reference>
<name>A0AAN9QN95_CANGL</name>
<evidence type="ECO:0000256" key="6">
    <source>
        <dbReference type="ARBA" id="ARBA00023242"/>
    </source>
</evidence>
<comment type="caution">
    <text evidence="10">The sequence shown here is derived from an EMBL/GenBank/DDBJ whole genome shotgun (WGS) entry which is preliminary data.</text>
</comment>
<dbReference type="FunFam" id="3.30.730.10:FF:000005">
    <property type="entry name" value="ethylene-responsive transcription factor RAP2-11"/>
    <property type="match status" value="1"/>
</dbReference>
<accession>A0AAN9QN95</accession>
<evidence type="ECO:0000256" key="7">
    <source>
        <dbReference type="ARBA" id="ARBA00024343"/>
    </source>
</evidence>
<dbReference type="GO" id="GO:0003700">
    <property type="term" value="F:DNA-binding transcription factor activity"/>
    <property type="evidence" value="ECO:0007669"/>
    <property type="project" value="InterPro"/>
</dbReference>
<dbReference type="Pfam" id="PF00847">
    <property type="entry name" value="AP2"/>
    <property type="match status" value="1"/>
</dbReference>
<organism evidence="10 11">
    <name type="scientific">Canavalia gladiata</name>
    <name type="common">Sword bean</name>
    <name type="synonym">Dolichos gladiatus</name>
    <dbReference type="NCBI Taxonomy" id="3824"/>
    <lineage>
        <taxon>Eukaryota</taxon>
        <taxon>Viridiplantae</taxon>
        <taxon>Streptophyta</taxon>
        <taxon>Embryophyta</taxon>
        <taxon>Tracheophyta</taxon>
        <taxon>Spermatophyta</taxon>
        <taxon>Magnoliopsida</taxon>
        <taxon>eudicotyledons</taxon>
        <taxon>Gunneridae</taxon>
        <taxon>Pentapetalae</taxon>
        <taxon>rosids</taxon>
        <taxon>fabids</taxon>
        <taxon>Fabales</taxon>
        <taxon>Fabaceae</taxon>
        <taxon>Papilionoideae</taxon>
        <taxon>50 kb inversion clade</taxon>
        <taxon>NPAAA clade</taxon>
        <taxon>indigoferoid/millettioid clade</taxon>
        <taxon>Phaseoleae</taxon>
        <taxon>Canavalia</taxon>
    </lineage>
</organism>
<dbReference type="InterPro" id="IPR050913">
    <property type="entry name" value="AP2/ERF_ERF"/>
</dbReference>
<dbReference type="GO" id="GO:0003677">
    <property type="term" value="F:DNA binding"/>
    <property type="evidence" value="ECO:0007669"/>
    <property type="project" value="UniProtKB-KW"/>
</dbReference>
<dbReference type="InterPro" id="IPR001471">
    <property type="entry name" value="AP2/ERF_dom"/>
</dbReference>
<dbReference type="GO" id="GO:0005634">
    <property type="term" value="C:nucleus"/>
    <property type="evidence" value="ECO:0007669"/>
    <property type="project" value="UniProtKB-SubCell"/>
</dbReference>
<sequence length="405" mass="45855">MARKRKVAEAVEERNPYEETMAWDEMMKEAATLASARRSRKRFVGVRQRPSGRWVAEIKDTIQKIRVWLGTFDTAEEAARAYDEAACLLRGANTRTNFWPSSQPSSTPALPSKITNLLLQRLKARNNNNLCSLSSSSSSSTSLIINHQQKQQADLVYETESTYFSMDQFTDFLNDPEDYDRSNNEVSNSSAHIDYITSSFESCLTEKDDCKEKEMVMECNLNSVTQTSSVDCSSVGEREEDSEEGTDLREQDFQFLDNVVPSSYYYSPFEIAEEIEEPLEAENYGDEPSMLSSVMKRMKYERKFSASLYAINGIPECLKLKLESGNRNGRGMSNQLTNLKMACNKNKIEANNKNEERMGVMDGKEEEKPQTSTGMDCSSPSFSSSIDGEMLLWNSLDLPSICFVN</sequence>
<evidence type="ECO:0000256" key="8">
    <source>
        <dbReference type="SAM" id="MobiDB-lite"/>
    </source>
</evidence>
<dbReference type="AlphaFoldDB" id="A0AAN9QN95"/>
<dbReference type="EMBL" id="JAYMYQ010000004">
    <property type="protein sequence ID" value="KAK7340581.1"/>
    <property type="molecule type" value="Genomic_DNA"/>
</dbReference>
<dbReference type="SMART" id="SM00380">
    <property type="entry name" value="AP2"/>
    <property type="match status" value="1"/>
</dbReference>
<keyword evidence="4" id="KW-0238">DNA-binding</keyword>
<dbReference type="CDD" id="cd00018">
    <property type="entry name" value="AP2"/>
    <property type="match status" value="1"/>
</dbReference>
<keyword evidence="6" id="KW-0539">Nucleus</keyword>
<dbReference type="PANTHER" id="PTHR31194:SF197">
    <property type="entry name" value="OS12G0582900 PROTEIN"/>
    <property type="match status" value="1"/>
</dbReference>
<keyword evidence="5" id="KW-0804">Transcription</keyword>
<protein>
    <recommendedName>
        <fullName evidence="9">AP2/ERF domain-containing protein</fullName>
    </recommendedName>
</protein>
<dbReference type="PROSITE" id="PS51032">
    <property type="entry name" value="AP2_ERF"/>
    <property type="match status" value="1"/>
</dbReference>
<dbReference type="InterPro" id="IPR036955">
    <property type="entry name" value="AP2/ERF_dom_sf"/>
</dbReference>
<evidence type="ECO:0000256" key="5">
    <source>
        <dbReference type="ARBA" id="ARBA00023163"/>
    </source>
</evidence>
<evidence type="ECO:0000313" key="10">
    <source>
        <dbReference type="EMBL" id="KAK7340581.1"/>
    </source>
</evidence>
<keyword evidence="3" id="KW-0805">Transcription regulation</keyword>
<dbReference type="SUPFAM" id="SSF54171">
    <property type="entry name" value="DNA-binding domain"/>
    <property type="match status" value="1"/>
</dbReference>
<dbReference type="PRINTS" id="PR00367">
    <property type="entry name" value="ETHRSPELEMNT"/>
</dbReference>
<dbReference type="InterPro" id="IPR016177">
    <property type="entry name" value="DNA-bd_dom_sf"/>
</dbReference>
<comment type="subcellular location">
    <subcellularLocation>
        <location evidence="1">Nucleus</location>
    </subcellularLocation>
</comment>
<evidence type="ECO:0000259" key="9">
    <source>
        <dbReference type="PROSITE" id="PS51032"/>
    </source>
</evidence>
<evidence type="ECO:0000256" key="2">
    <source>
        <dbReference type="ARBA" id="ARBA00022458"/>
    </source>
</evidence>
<gene>
    <name evidence="10" type="ORF">VNO77_21288</name>
</gene>
<dbReference type="Gene3D" id="3.30.730.10">
    <property type="entry name" value="AP2/ERF domain"/>
    <property type="match status" value="1"/>
</dbReference>
<feature type="domain" description="AP2/ERF" evidence="9">
    <location>
        <begin position="42"/>
        <end position="99"/>
    </location>
</feature>
<evidence type="ECO:0000256" key="3">
    <source>
        <dbReference type="ARBA" id="ARBA00023015"/>
    </source>
</evidence>
<keyword evidence="2" id="KW-0536">Nodulation</keyword>
<dbReference type="PANTHER" id="PTHR31194">
    <property type="entry name" value="SHN SHINE , DNA BINDING / TRANSCRIPTION FACTOR"/>
    <property type="match status" value="1"/>
</dbReference>
<proteinExistence type="inferred from homology"/>
<evidence type="ECO:0000256" key="1">
    <source>
        <dbReference type="ARBA" id="ARBA00004123"/>
    </source>
</evidence>
<dbReference type="Proteomes" id="UP001367508">
    <property type="component" value="Unassembled WGS sequence"/>
</dbReference>
<evidence type="ECO:0000313" key="11">
    <source>
        <dbReference type="Proteomes" id="UP001367508"/>
    </source>
</evidence>
<dbReference type="GO" id="GO:0009877">
    <property type="term" value="P:nodulation"/>
    <property type="evidence" value="ECO:0007669"/>
    <property type="project" value="UniProtKB-KW"/>
</dbReference>
<feature type="region of interest" description="Disordered" evidence="8">
    <location>
        <begin position="230"/>
        <end position="249"/>
    </location>
</feature>
<keyword evidence="11" id="KW-1185">Reference proteome</keyword>
<evidence type="ECO:0000256" key="4">
    <source>
        <dbReference type="ARBA" id="ARBA00023125"/>
    </source>
</evidence>